<sequence length="753" mass="80394">MIGSDTMNDMTPVASEITGGENGKPFKLSRRGFLGASLGALVLGVTLPAGRVRALAAAAAITPGTRISAFLEIRPDSTVLFRSAFIEGGQGIFTAMAQIVGEELDVEPAQFVVEGAPPGPDYLLTGGGRFTGGSMSVRMSYDAMRKLGASARHMLIQAAAVRLRVPVSELSTEPGRVVHGASGRTLQYGEIADAAAGLPLPTNVVLRDRADFRWIGKPVARLDVRDKSTGKARYSIDLKVDGMLHAAVQHSPRLGGEPGALQNEADVRGMPGVHSIHRLPGTVAVVADRWWRARMAAEALQVTWTEPTRGTAHAMPADFSTEAHMAMLKATRGEGLAYEIVGNTATALGGAARVVEATYDAPYLVHGQLEPPSALARWNDDGSLELWIPNQAPEMFQAEAAKVAGIAPEKVTIHSPMLGGFFGRHFLYQTANPFPQAILLAKAVARPVKLIWSREEEFLRDTLRPMGAVRFRAGLDADGLPVALEAVAVGEGPTGRWFGRQPDKVDSSSVEGIAGKVYAIPNRHVGQVHVDDPAIIGFWRSVGHSMNDFFYETFFDEMADAGEQDPYELRHRLLSDSPRHRTLLEAVAELSGGWRRGPFTADDGTRRARGVAMASPFGSEVATIAEVSLRGGEIVVHDVWVAIDPGSIVNPAIIEAQVNSAVALGLSSALREEVVYVDGMPQARNYDGYPILTPDRMPRVHVRIVESGAPMGGIGEPGLPGVPPAIANAVSVLAGRRVRSLPLSKHDFKGVDG</sequence>
<dbReference type="SMART" id="SM01008">
    <property type="entry name" value="Ald_Xan_dh_C"/>
    <property type="match status" value="1"/>
</dbReference>
<dbReference type="InterPro" id="IPR008274">
    <property type="entry name" value="AldOxase/xan_DH_MoCoBD1"/>
</dbReference>
<dbReference type="Pfam" id="PF20256">
    <property type="entry name" value="MoCoBD_2"/>
    <property type="match status" value="2"/>
</dbReference>
<name>H0FW68_RHIML</name>
<feature type="domain" description="Aldehyde oxidase/xanthine dehydrogenase a/b hammerhead" evidence="1">
    <location>
        <begin position="229"/>
        <end position="308"/>
    </location>
</feature>
<evidence type="ECO:0000313" key="2">
    <source>
        <dbReference type="EMBL" id="EHK78704.1"/>
    </source>
</evidence>
<gene>
    <name evidence="2" type="ORF">SM0020_07152</name>
</gene>
<dbReference type="EMBL" id="AGVV01000009">
    <property type="protein sequence ID" value="EHK78704.1"/>
    <property type="molecule type" value="Genomic_DNA"/>
</dbReference>
<dbReference type="Gene3D" id="3.90.1170.50">
    <property type="entry name" value="Aldehyde oxidase/xanthine dehydrogenase, a/b hammerhead"/>
    <property type="match status" value="1"/>
</dbReference>
<dbReference type="InterPro" id="IPR000674">
    <property type="entry name" value="Ald_Oxase/Xan_DH_a/b"/>
</dbReference>
<protein>
    <submittedName>
        <fullName evidence="2">Isoquinoline 1-oxidoreductase</fullName>
    </submittedName>
</protein>
<dbReference type="InterPro" id="IPR036856">
    <property type="entry name" value="Ald_Oxase/Xan_DH_a/b_sf"/>
</dbReference>
<dbReference type="Proteomes" id="UP000004038">
    <property type="component" value="Unassembled WGS sequence"/>
</dbReference>
<dbReference type="GO" id="GO:0016491">
    <property type="term" value="F:oxidoreductase activity"/>
    <property type="evidence" value="ECO:0007669"/>
    <property type="project" value="InterPro"/>
</dbReference>
<dbReference type="SUPFAM" id="SSF54665">
    <property type="entry name" value="CO dehydrogenase molybdoprotein N-domain-like"/>
    <property type="match status" value="1"/>
</dbReference>
<dbReference type="InterPro" id="IPR006311">
    <property type="entry name" value="TAT_signal"/>
</dbReference>
<dbReference type="PIRSF" id="PIRSF036389">
    <property type="entry name" value="IOR_B"/>
    <property type="match status" value="1"/>
</dbReference>
<accession>H0FW68</accession>
<dbReference type="PANTHER" id="PTHR47495">
    <property type="entry name" value="ALDEHYDE DEHYDROGENASE"/>
    <property type="match status" value="1"/>
</dbReference>
<evidence type="ECO:0000313" key="3">
    <source>
        <dbReference type="Proteomes" id="UP000004038"/>
    </source>
</evidence>
<dbReference type="InterPro" id="IPR052516">
    <property type="entry name" value="N-heterocyclic_Hydroxylase"/>
</dbReference>
<dbReference type="Pfam" id="PF02738">
    <property type="entry name" value="MoCoBD_1"/>
    <property type="match status" value="1"/>
</dbReference>
<organism evidence="2 3">
    <name type="scientific">Sinorhizobium meliloti CCNWSX0020</name>
    <dbReference type="NCBI Taxonomy" id="1107881"/>
    <lineage>
        <taxon>Bacteria</taxon>
        <taxon>Pseudomonadati</taxon>
        <taxon>Pseudomonadota</taxon>
        <taxon>Alphaproteobacteria</taxon>
        <taxon>Hyphomicrobiales</taxon>
        <taxon>Rhizobiaceae</taxon>
        <taxon>Sinorhizobium/Ensifer group</taxon>
        <taxon>Sinorhizobium</taxon>
    </lineage>
</organism>
<dbReference type="PROSITE" id="PS51318">
    <property type="entry name" value="TAT"/>
    <property type="match status" value="1"/>
</dbReference>
<dbReference type="InterPro" id="IPR037165">
    <property type="entry name" value="AldOxase/xan_DH_Mopterin-bd_sf"/>
</dbReference>
<dbReference type="Gene3D" id="3.30.365.10">
    <property type="entry name" value="Aldehyde oxidase/xanthine dehydrogenase, molybdopterin binding domain"/>
    <property type="match status" value="4"/>
</dbReference>
<dbReference type="PATRIC" id="fig|1107881.3.peg.1433"/>
<proteinExistence type="predicted"/>
<dbReference type="SUPFAM" id="SSF56003">
    <property type="entry name" value="Molybdenum cofactor-binding domain"/>
    <property type="match status" value="2"/>
</dbReference>
<dbReference type="InterPro" id="IPR012368">
    <property type="entry name" value="OxRdtase_Mopterin-bd_su_IorB"/>
</dbReference>
<dbReference type="AlphaFoldDB" id="H0FW68"/>
<evidence type="ECO:0000259" key="1">
    <source>
        <dbReference type="SMART" id="SM01008"/>
    </source>
</evidence>
<reference evidence="2 3" key="1">
    <citation type="journal article" date="2012" name="J. Bacteriol.">
        <title>Draft Genome Sequence of Sinorhizobium meliloti CCNWSX0020, a Nitrogen-Fixing Symbiont with Copper Tolerance Capability Isolated from Lead-Zinc Mine Tailings.</title>
        <authorList>
            <person name="Li Z."/>
            <person name="Ma Z."/>
            <person name="Hao X."/>
            <person name="Wei G."/>
        </authorList>
    </citation>
    <scope>NUCLEOTIDE SEQUENCE [LARGE SCALE GENOMIC DNA]</scope>
    <source>
        <strain evidence="2 3">CCNWSX0020</strain>
    </source>
</reference>
<dbReference type="InterPro" id="IPR046867">
    <property type="entry name" value="AldOxase/xan_DH_MoCoBD2"/>
</dbReference>
<dbReference type="PANTHER" id="PTHR47495:SF2">
    <property type="entry name" value="ALDEHYDE DEHYDROGENASE"/>
    <property type="match status" value="1"/>
</dbReference>